<feature type="region of interest" description="Disordered" evidence="1">
    <location>
        <begin position="274"/>
        <end position="298"/>
    </location>
</feature>
<evidence type="ECO:0000256" key="1">
    <source>
        <dbReference type="SAM" id="MobiDB-lite"/>
    </source>
</evidence>
<dbReference type="PANTHER" id="PTHR36223:SF1">
    <property type="entry name" value="TRANSCRIPTION ELONGATION FACTOR EAF N-TERMINAL DOMAIN-CONTAINING PROTEIN"/>
    <property type="match status" value="1"/>
</dbReference>
<dbReference type="OrthoDB" id="3364132at2759"/>
<feature type="region of interest" description="Disordered" evidence="1">
    <location>
        <begin position="213"/>
        <end position="234"/>
    </location>
</feature>
<accession>A0A9W7W102</accession>
<keyword evidence="4" id="KW-1185">Reference proteome</keyword>
<evidence type="ECO:0000313" key="3">
    <source>
        <dbReference type="EMBL" id="KAH9825805.1"/>
    </source>
</evidence>
<dbReference type="AlphaFoldDB" id="A0A9W7W102"/>
<evidence type="ECO:0000313" key="4">
    <source>
        <dbReference type="Proteomes" id="UP001138500"/>
    </source>
</evidence>
<gene>
    <name evidence="3" type="ORF">Tdes44962_MAKER04016</name>
</gene>
<protein>
    <recommendedName>
        <fullName evidence="2">DUF7918 domain-containing protein</fullName>
    </recommendedName>
</protein>
<evidence type="ECO:0000259" key="2">
    <source>
        <dbReference type="Pfam" id="PF25534"/>
    </source>
</evidence>
<name>A0A9W7W102_9PEZI</name>
<reference evidence="3 4" key="2">
    <citation type="journal article" date="2021" name="Curr. Genet.">
        <title>Genetic response to nitrogen starvation in the aggressive Eucalyptus foliar pathogen Teratosphaeria destructans.</title>
        <authorList>
            <person name="Havenga M."/>
            <person name="Wingfield B.D."/>
            <person name="Wingfield M.J."/>
            <person name="Dreyer L.L."/>
            <person name="Roets F."/>
            <person name="Aylward J."/>
        </authorList>
    </citation>
    <scope>NUCLEOTIDE SEQUENCE [LARGE SCALE GENOMIC DNA]</scope>
    <source>
        <strain evidence="3">CMW44962</strain>
    </source>
</reference>
<dbReference type="EMBL" id="RIBY02002078">
    <property type="protein sequence ID" value="KAH9825805.1"/>
    <property type="molecule type" value="Genomic_DNA"/>
</dbReference>
<dbReference type="Pfam" id="PF25534">
    <property type="entry name" value="DUF7918"/>
    <property type="match status" value="1"/>
</dbReference>
<sequence>MKFTDFSDLQVSLKTDGVELAEFDDEDGEFPRIDRQTKFVEATSGANFTVELHCPHQLCPNDYVSCCVKLDGQYVTSSICEHRRNHRPITIEGRRAFGSDGRPTLQRFAFAELHTNDSTAKSDLKEDFRHLGTIQLDFYKVLALEEIREASSSKWSGVGAEGVPEKGLKGLSEPETMKHPFSVMKVEYPYGKKPFLSAIYKYRSRRDLQIEGIIPSSPSPVPLEERDPDDLTPEEARELVRRLRERQVEVEKEATHEKRSRESIAIDRNEVDVTIASENGPSNKRPRLTVEIVDLTDD</sequence>
<dbReference type="InterPro" id="IPR057678">
    <property type="entry name" value="DUF7918"/>
</dbReference>
<dbReference type="Proteomes" id="UP001138500">
    <property type="component" value="Unassembled WGS sequence"/>
</dbReference>
<feature type="domain" description="DUF7918" evidence="2">
    <location>
        <begin position="9"/>
        <end position="217"/>
    </location>
</feature>
<proteinExistence type="predicted"/>
<reference evidence="3 4" key="1">
    <citation type="journal article" date="2018" name="IMA Fungus">
        <title>IMA Genome-F 10: Nine draft genome sequences of Claviceps purpurea s.lat., including C. arundinis, C. humidiphila, and C. cf. spartinae, pseudomolecules for the pitch canker pathogen Fusarium circinatum, draft genome of Davidsoniella eucalypti, Grosmannia galeiformis, Quambalaria eucalypti, and Teratosphaeria destructans.</title>
        <authorList>
            <person name="Wingfield B.D."/>
            <person name="Liu M."/>
            <person name="Nguyen H.D."/>
            <person name="Lane F.A."/>
            <person name="Morgan S.W."/>
            <person name="De Vos L."/>
            <person name="Wilken P.M."/>
            <person name="Duong T.A."/>
            <person name="Aylward J."/>
            <person name="Coetzee M.P."/>
            <person name="Dadej K."/>
            <person name="De Beer Z.W."/>
            <person name="Findlay W."/>
            <person name="Havenga M."/>
            <person name="Kolarik M."/>
            <person name="Menzies J.G."/>
            <person name="Naidoo K."/>
            <person name="Pochopski O."/>
            <person name="Shoukouhi P."/>
            <person name="Santana Q.C."/>
            <person name="Seifert K.A."/>
            <person name="Soal N."/>
            <person name="Steenkamp E.T."/>
            <person name="Tatham C.T."/>
            <person name="van der Nest M.A."/>
            <person name="Wingfield M.J."/>
        </authorList>
    </citation>
    <scope>NUCLEOTIDE SEQUENCE [LARGE SCALE GENOMIC DNA]</scope>
    <source>
        <strain evidence="3">CMW44962</strain>
    </source>
</reference>
<comment type="caution">
    <text evidence="3">The sequence shown here is derived from an EMBL/GenBank/DDBJ whole genome shotgun (WGS) entry which is preliminary data.</text>
</comment>
<organism evidence="3 4">
    <name type="scientific">Teratosphaeria destructans</name>
    <dbReference type="NCBI Taxonomy" id="418781"/>
    <lineage>
        <taxon>Eukaryota</taxon>
        <taxon>Fungi</taxon>
        <taxon>Dikarya</taxon>
        <taxon>Ascomycota</taxon>
        <taxon>Pezizomycotina</taxon>
        <taxon>Dothideomycetes</taxon>
        <taxon>Dothideomycetidae</taxon>
        <taxon>Mycosphaerellales</taxon>
        <taxon>Teratosphaeriaceae</taxon>
        <taxon>Teratosphaeria</taxon>
    </lineage>
</organism>
<dbReference type="PANTHER" id="PTHR36223">
    <property type="entry name" value="BETA-LACTAMASE-TYPE TRANSPEPTIDASE FOLD DOMAIN CONTAINING PROTEIN"/>
    <property type="match status" value="1"/>
</dbReference>